<keyword evidence="3" id="KW-1185">Reference proteome</keyword>
<feature type="transmembrane region" description="Helical" evidence="1">
    <location>
        <begin position="211"/>
        <end position="232"/>
    </location>
</feature>
<evidence type="ECO:0000313" key="3">
    <source>
        <dbReference type="Proteomes" id="UP001056455"/>
    </source>
</evidence>
<keyword evidence="1" id="KW-1133">Transmembrane helix</keyword>
<protein>
    <submittedName>
        <fullName evidence="2">Uncharacterized protein</fullName>
    </submittedName>
</protein>
<accession>A0ABY4YZK2</accession>
<dbReference type="EMBL" id="CP099489">
    <property type="protein sequence ID" value="USQ81552.1"/>
    <property type="molecule type" value="Genomic_DNA"/>
</dbReference>
<keyword evidence="1" id="KW-0472">Membrane</keyword>
<dbReference type="RefSeq" id="WP_252595072.1">
    <property type="nucleotide sequence ID" value="NZ_CP099489.1"/>
</dbReference>
<proteinExistence type="predicted"/>
<organism evidence="2 3">
    <name type="scientific">Ornithinimicrobium faecis</name>
    <dbReference type="NCBI Taxonomy" id="2934158"/>
    <lineage>
        <taxon>Bacteria</taxon>
        <taxon>Bacillati</taxon>
        <taxon>Actinomycetota</taxon>
        <taxon>Actinomycetes</taxon>
        <taxon>Micrococcales</taxon>
        <taxon>Ornithinimicrobiaceae</taxon>
        <taxon>Ornithinimicrobium</taxon>
    </lineage>
</organism>
<evidence type="ECO:0000313" key="2">
    <source>
        <dbReference type="EMBL" id="USQ81552.1"/>
    </source>
</evidence>
<feature type="transmembrane region" description="Helical" evidence="1">
    <location>
        <begin position="146"/>
        <end position="168"/>
    </location>
</feature>
<keyword evidence="1" id="KW-0812">Transmembrane</keyword>
<reference evidence="2" key="1">
    <citation type="submission" date="2022-06" db="EMBL/GenBank/DDBJ databases">
        <title>Ornithinimicrobium HY1793.</title>
        <authorList>
            <person name="Huang Y."/>
        </authorList>
    </citation>
    <scope>NUCLEOTIDE SEQUENCE</scope>
    <source>
        <strain evidence="2">HY1793</strain>
    </source>
</reference>
<dbReference type="Proteomes" id="UP001056455">
    <property type="component" value="Chromosome"/>
</dbReference>
<feature type="transmembrane region" description="Helical" evidence="1">
    <location>
        <begin position="180"/>
        <end position="199"/>
    </location>
</feature>
<gene>
    <name evidence="2" type="ORF">NF556_07880</name>
</gene>
<name>A0ABY4YZK2_9MICO</name>
<sequence length="233" mass="25217">MVGTATPQRHEAPAGAVPRQWGVLRLVLLVVLGVAVIGAALTAVRPASTEDLHDALRSGEVTQVHLVGDLPPPAVVTEDIDVAYAHILWHDGLLDRHTHVPQQSRWGPTPGDAAELRADLNAAARGDLSITTQGYNAGSHGYWGDWWVATWVSFTMMLLMLVGLVILFTGPTPRRATRWAWFWLAWGSGGVALLLYPLLGLPRDGQPVRPTGRRLTGGWALLISVFVFGAMFS</sequence>
<evidence type="ECO:0000256" key="1">
    <source>
        <dbReference type="SAM" id="Phobius"/>
    </source>
</evidence>
<feature type="transmembrane region" description="Helical" evidence="1">
    <location>
        <begin position="23"/>
        <end position="44"/>
    </location>
</feature>